<proteinExistence type="predicted"/>
<keyword evidence="1" id="KW-0436">Ligase</keyword>
<sequence>MIWAVLVRHKVVAFIGGVTGRVDDRFGKSVERPELNHLALEWNVSRISTAISRILGQNHGAKLYYFE</sequence>
<reference evidence="1 2" key="1">
    <citation type="submission" date="2019-12" db="EMBL/GenBank/DDBJ databases">
        <authorList>
            <person name="Alioto T."/>
            <person name="Alioto T."/>
            <person name="Gomez Garrido J."/>
        </authorList>
    </citation>
    <scope>NUCLEOTIDE SEQUENCE [LARGE SCALE GENOMIC DNA]</scope>
</reference>
<gene>
    <name evidence="1" type="ORF">OLEA9_A028989</name>
</gene>
<dbReference type="OrthoDB" id="337870at2759"/>
<dbReference type="Gene3D" id="3.40.50.620">
    <property type="entry name" value="HUPs"/>
    <property type="match status" value="1"/>
</dbReference>
<dbReference type="Proteomes" id="UP000594638">
    <property type="component" value="Unassembled WGS sequence"/>
</dbReference>
<dbReference type="GO" id="GO:0016874">
    <property type="term" value="F:ligase activity"/>
    <property type="evidence" value="ECO:0007669"/>
    <property type="project" value="UniProtKB-KW"/>
</dbReference>
<name>A0A8S0QC77_OLEEU</name>
<protein>
    <submittedName>
        <fullName evidence="1">Tyrosine--tRNA ligase, chloroplastic mitochondrial</fullName>
    </submittedName>
</protein>
<keyword evidence="2" id="KW-1185">Reference proteome</keyword>
<dbReference type="AlphaFoldDB" id="A0A8S0QC77"/>
<evidence type="ECO:0000313" key="2">
    <source>
        <dbReference type="Proteomes" id="UP000594638"/>
    </source>
</evidence>
<accession>A0A8S0QC77</accession>
<dbReference type="InterPro" id="IPR014729">
    <property type="entry name" value="Rossmann-like_a/b/a_fold"/>
</dbReference>
<dbReference type="EMBL" id="CACTIH010001856">
    <property type="protein sequence ID" value="CAA2966225.1"/>
    <property type="molecule type" value="Genomic_DNA"/>
</dbReference>
<comment type="caution">
    <text evidence="1">The sequence shown here is derived from an EMBL/GenBank/DDBJ whole genome shotgun (WGS) entry which is preliminary data.</text>
</comment>
<evidence type="ECO:0000313" key="1">
    <source>
        <dbReference type="EMBL" id="CAA2966225.1"/>
    </source>
</evidence>
<dbReference type="Gramene" id="OE9A028989T1">
    <property type="protein sequence ID" value="OE9A028989C1"/>
    <property type="gene ID" value="OE9A028989"/>
</dbReference>
<organism evidence="1 2">
    <name type="scientific">Olea europaea subsp. europaea</name>
    <dbReference type="NCBI Taxonomy" id="158383"/>
    <lineage>
        <taxon>Eukaryota</taxon>
        <taxon>Viridiplantae</taxon>
        <taxon>Streptophyta</taxon>
        <taxon>Embryophyta</taxon>
        <taxon>Tracheophyta</taxon>
        <taxon>Spermatophyta</taxon>
        <taxon>Magnoliopsida</taxon>
        <taxon>eudicotyledons</taxon>
        <taxon>Gunneridae</taxon>
        <taxon>Pentapetalae</taxon>
        <taxon>asterids</taxon>
        <taxon>lamiids</taxon>
        <taxon>Lamiales</taxon>
        <taxon>Oleaceae</taxon>
        <taxon>Oleeae</taxon>
        <taxon>Olea</taxon>
    </lineage>
</organism>